<dbReference type="PROSITE" id="PS01152">
    <property type="entry name" value="HESB"/>
    <property type="match status" value="1"/>
</dbReference>
<organism evidence="2">
    <name type="scientific">freshwater metagenome</name>
    <dbReference type="NCBI Taxonomy" id="449393"/>
    <lineage>
        <taxon>unclassified sequences</taxon>
        <taxon>metagenomes</taxon>
        <taxon>ecological metagenomes</taxon>
    </lineage>
</organism>
<reference evidence="2" key="1">
    <citation type="submission" date="2020-05" db="EMBL/GenBank/DDBJ databases">
        <authorList>
            <person name="Chiriac C."/>
            <person name="Salcher M."/>
            <person name="Ghai R."/>
            <person name="Kavagutti S V."/>
        </authorList>
    </citation>
    <scope>NUCLEOTIDE SEQUENCE</scope>
</reference>
<dbReference type="InterPro" id="IPR035903">
    <property type="entry name" value="HesB-like_dom_sf"/>
</dbReference>
<sequence>MLVDVTAIETTPTTLTLTERAAEKVRVLMAQEPAGDAEVLRVAIRGGGCGGFEYALGFDRGANDGDTEAEFHGVRVVVDSASAPYLKGASVDFVETLQETGFKIENPNASGSCGCGHSFQVEDGEEHHGCRH</sequence>
<evidence type="ECO:0000259" key="1">
    <source>
        <dbReference type="Pfam" id="PF01521"/>
    </source>
</evidence>
<dbReference type="PANTHER" id="PTHR43011">
    <property type="entry name" value="IRON-SULFUR CLUSTER ASSEMBLY 2 HOMOLOG, MITOCHONDRIAL"/>
    <property type="match status" value="1"/>
</dbReference>
<dbReference type="Pfam" id="PF01521">
    <property type="entry name" value="Fe-S_biosyn"/>
    <property type="match status" value="1"/>
</dbReference>
<dbReference type="GO" id="GO:0016226">
    <property type="term" value="P:iron-sulfur cluster assembly"/>
    <property type="evidence" value="ECO:0007669"/>
    <property type="project" value="InterPro"/>
</dbReference>
<dbReference type="SUPFAM" id="SSF89360">
    <property type="entry name" value="HesB-like domain"/>
    <property type="match status" value="1"/>
</dbReference>
<dbReference type="EMBL" id="CAEZXP010000001">
    <property type="protein sequence ID" value="CAB4682390.1"/>
    <property type="molecule type" value="Genomic_DNA"/>
</dbReference>
<dbReference type="AlphaFoldDB" id="A0A6J6N6W9"/>
<dbReference type="GO" id="GO:0051539">
    <property type="term" value="F:4 iron, 4 sulfur cluster binding"/>
    <property type="evidence" value="ECO:0007669"/>
    <property type="project" value="TreeGrafter"/>
</dbReference>
<feature type="domain" description="Core" evidence="1">
    <location>
        <begin position="14"/>
        <end position="116"/>
    </location>
</feature>
<dbReference type="Gene3D" id="2.60.300.12">
    <property type="entry name" value="HesB-like domain"/>
    <property type="match status" value="1"/>
</dbReference>
<gene>
    <name evidence="2" type="ORF">UFOPK2399_00032</name>
</gene>
<dbReference type="PANTHER" id="PTHR43011:SF1">
    <property type="entry name" value="IRON-SULFUR CLUSTER ASSEMBLY 2 HOMOLOG, MITOCHONDRIAL"/>
    <property type="match status" value="1"/>
</dbReference>
<dbReference type="GO" id="GO:0005506">
    <property type="term" value="F:iron ion binding"/>
    <property type="evidence" value="ECO:0007669"/>
    <property type="project" value="TreeGrafter"/>
</dbReference>
<evidence type="ECO:0000313" key="2">
    <source>
        <dbReference type="EMBL" id="CAB4682390.1"/>
    </source>
</evidence>
<proteinExistence type="predicted"/>
<protein>
    <submittedName>
        <fullName evidence="2">Unannotated protein</fullName>
    </submittedName>
</protein>
<dbReference type="InterPro" id="IPR000361">
    <property type="entry name" value="ATAP_core_dom"/>
</dbReference>
<accession>A0A6J6N6W9</accession>
<dbReference type="NCBIfam" id="TIGR00049">
    <property type="entry name" value="iron-sulfur cluster assembly accessory protein"/>
    <property type="match status" value="1"/>
</dbReference>
<dbReference type="InterPro" id="IPR017870">
    <property type="entry name" value="FeS_cluster_insertion_CS"/>
</dbReference>
<dbReference type="InterPro" id="IPR016092">
    <property type="entry name" value="ATAP"/>
</dbReference>
<dbReference type="GO" id="GO:0051537">
    <property type="term" value="F:2 iron, 2 sulfur cluster binding"/>
    <property type="evidence" value="ECO:0007669"/>
    <property type="project" value="TreeGrafter"/>
</dbReference>
<name>A0A6J6N6W9_9ZZZZ</name>